<dbReference type="SUPFAM" id="SSF46894">
    <property type="entry name" value="C-terminal effector domain of the bipartite response regulators"/>
    <property type="match status" value="1"/>
</dbReference>
<proteinExistence type="predicted"/>
<organism evidence="2 3">
    <name type="scientific">Shinella curvata</name>
    <dbReference type="NCBI Taxonomy" id="1817964"/>
    <lineage>
        <taxon>Bacteria</taxon>
        <taxon>Pseudomonadati</taxon>
        <taxon>Pseudomonadota</taxon>
        <taxon>Alphaproteobacteria</taxon>
        <taxon>Hyphomicrobiales</taxon>
        <taxon>Rhizobiaceae</taxon>
        <taxon>Shinella</taxon>
    </lineage>
</organism>
<evidence type="ECO:0000313" key="2">
    <source>
        <dbReference type="EMBL" id="MDO6124472.1"/>
    </source>
</evidence>
<dbReference type="InterPro" id="IPR016032">
    <property type="entry name" value="Sig_transdc_resp-reg_C-effctor"/>
</dbReference>
<protein>
    <submittedName>
        <fullName evidence="2">Helix-turn-helix transcriptional regulator</fullName>
    </submittedName>
</protein>
<reference evidence="2" key="1">
    <citation type="submission" date="2022-04" db="EMBL/GenBank/DDBJ databases">
        <title>Shinella lacus sp. nov., a novel member of the genus Shinella from water.</title>
        <authorList>
            <person name="Deng Y."/>
        </authorList>
    </citation>
    <scope>NUCLEOTIDE SEQUENCE</scope>
    <source>
        <strain evidence="2">JCM 31239</strain>
    </source>
</reference>
<evidence type="ECO:0000313" key="3">
    <source>
        <dbReference type="Proteomes" id="UP001177080"/>
    </source>
</evidence>
<dbReference type="Proteomes" id="UP001177080">
    <property type="component" value="Unassembled WGS sequence"/>
</dbReference>
<evidence type="ECO:0000259" key="1">
    <source>
        <dbReference type="SMART" id="SM00421"/>
    </source>
</evidence>
<dbReference type="InterPro" id="IPR036388">
    <property type="entry name" value="WH-like_DNA-bd_sf"/>
</dbReference>
<dbReference type="RefSeq" id="WP_244763620.1">
    <property type="nucleotide sequence ID" value="NZ_JALJCJ010000008.1"/>
</dbReference>
<accession>A0ABT8XLA2</accession>
<dbReference type="SMART" id="SM00421">
    <property type="entry name" value="HTH_LUXR"/>
    <property type="match status" value="1"/>
</dbReference>
<gene>
    <name evidence="2" type="ORF">GB928_025085</name>
</gene>
<comment type="caution">
    <text evidence="2">The sequence shown here is derived from an EMBL/GenBank/DDBJ whole genome shotgun (WGS) entry which is preliminary data.</text>
</comment>
<feature type="domain" description="HTH luxR-type" evidence="1">
    <location>
        <begin position="293"/>
        <end position="350"/>
    </location>
</feature>
<sequence>MIADIYEAAMLPEYWPSALTRLCTTIGVEACTLVTVDDAMPRWTCSNGFTDKMQTYIDGGWHDKNKPLERLLQLGRTGFIRDIDLFSPDEIEELSIVRDLKRPAGLGWSAAMATPMPGGEMLLFSIEQLWKRGPIDDRIMATLEGLRPHISRAALLAAKLRHQQAVGAVESLDLANVPAAIVGYGGNVIAANHRFCLFETQISIGPRERLCITHPDADNLLREALFRLAWDQAEIGTMSIPIPAVLEDEKPLIVHIVPTRGQARDLLGPMTVLVIVTQMGTGEVVKASLLRALFDLSPAESRVCEAILSGFSKSALQAALKISGETEKSHVKSILQKTGLRSRIELVRFMSGLRLTDG</sequence>
<dbReference type="EMBL" id="WHSC02000013">
    <property type="protein sequence ID" value="MDO6124472.1"/>
    <property type="molecule type" value="Genomic_DNA"/>
</dbReference>
<dbReference type="Gene3D" id="1.10.10.10">
    <property type="entry name" value="Winged helix-like DNA-binding domain superfamily/Winged helix DNA-binding domain"/>
    <property type="match status" value="1"/>
</dbReference>
<dbReference type="InterPro" id="IPR000792">
    <property type="entry name" value="Tscrpt_reg_LuxR_C"/>
</dbReference>
<keyword evidence="3" id="KW-1185">Reference proteome</keyword>
<dbReference type="Pfam" id="PF00196">
    <property type="entry name" value="GerE"/>
    <property type="match status" value="1"/>
</dbReference>
<name>A0ABT8XLA2_9HYPH</name>